<dbReference type="SUPFAM" id="SSF53613">
    <property type="entry name" value="Ribokinase-like"/>
    <property type="match status" value="1"/>
</dbReference>
<dbReference type="KEGG" id="mff:MFFC18_25470"/>
<dbReference type="InterPro" id="IPR050306">
    <property type="entry name" value="PfkB_Carbo_kinase"/>
</dbReference>
<sequence length="312" mass="33265">MLVVAGETIVDLIEVSDRKGQFQAFTGGGPYNVAKGAAKMEVKTGYLSPVSTDSFGDDFVAEMEELNVIALSPRSNAPSGLAIVKKDATGHPSYSFYRERTADRDIDLQRVKAAMPSAAKAFYIGGLAIAHGQDADIWAEFLNDVACPVFVDPNIRPTFIKDRESFLQRLAKIYDASRIVKLSDEDIEWIAPEVHPHDYLVEVMDKHDVALGLLTMGAKGAHAITKSGGDVFVAAPVVETVDTVGAGDCFSAASLASLLCKNSIDSIPTNEVLAEVLNYAVTAAAINCMRSGANAPTHAEITHALSTSSFTP</sequence>
<dbReference type="InterPro" id="IPR011611">
    <property type="entry name" value="PfkB_dom"/>
</dbReference>
<dbReference type="CDD" id="cd01167">
    <property type="entry name" value="bac_FRK"/>
    <property type="match status" value="1"/>
</dbReference>
<feature type="domain" description="Carbohydrate kinase PfkB" evidence="6">
    <location>
        <begin position="2"/>
        <end position="297"/>
    </location>
</feature>
<keyword evidence="8" id="KW-1185">Reference proteome</keyword>
<dbReference type="GO" id="GO:0005524">
    <property type="term" value="F:ATP binding"/>
    <property type="evidence" value="ECO:0007669"/>
    <property type="project" value="UniProtKB-KW"/>
</dbReference>
<evidence type="ECO:0000256" key="2">
    <source>
        <dbReference type="ARBA" id="ARBA00022679"/>
    </source>
</evidence>
<reference evidence="7 8" key="1">
    <citation type="submission" date="2019-08" db="EMBL/GenBank/DDBJ databases">
        <title>Deep-cultivation of Planctomycetes and their phenomic and genomic characterization uncovers novel biology.</title>
        <authorList>
            <person name="Wiegand S."/>
            <person name="Jogler M."/>
            <person name="Boedeker C."/>
            <person name="Pinto D."/>
            <person name="Vollmers J."/>
            <person name="Rivas-Marin E."/>
            <person name="Kohn T."/>
            <person name="Peeters S.H."/>
            <person name="Heuer A."/>
            <person name="Rast P."/>
            <person name="Oberbeckmann S."/>
            <person name="Bunk B."/>
            <person name="Jeske O."/>
            <person name="Meyerdierks A."/>
            <person name="Storesund J.E."/>
            <person name="Kallscheuer N."/>
            <person name="Luecker S."/>
            <person name="Lage O.M."/>
            <person name="Pohl T."/>
            <person name="Merkel B.J."/>
            <person name="Hornburger P."/>
            <person name="Mueller R.-W."/>
            <person name="Bruemmer F."/>
            <person name="Labrenz M."/>
            <person name="Spormann A.M."/>
            <person name="Op den Camp H."/>
            <person name="Overmann J."/>
            <person name="Amann R."/>
            <person name="Jetten M.S.M."/>
            <person name="Mascher T."/>
            <person name="Medema M.H."/>
            <person name="Devos D.P."/>
            <person name="Kaster A.-K."/>
            <person name="Ovreas L."/>
            <person name="Rohde M."/>
            <person name="Galperin M.Y."/>
            <person name="Jogler C."/>
        </authorList>
    </citation>
    <scope>NUCLEOTIDE SEQUENCE [LARGE SCALE GENOMIC DNA]</scope>
    <source>
        <strain evidence="7 8">FC18</strain>
    </source>
</reference>
<dbReference type="InterPro" id="IPR029056">
    <property type="entry name" value="Ribokinase-like"/>
</dbReference>
<protein>
    <submittedName>
        <fullName evidence="7">2-dehydro-3-deoxygluconokinase</fullName>
        <ecNumber evidence="7">2.7.1.45</ecNumber>
    </submittedName>
</protein>
<proteinExistence type="inferred from homology"/>
<keyword evidence="4 7" id="KW-0418">Kinase</keyword>
<evidence type="ECO:0000313" key="8">
    <source>
        <dbReference type="Proteomes" id="UP000322214"/>
    </source>
</evidence>
<evidence type="ECO:0000256" key="3">
    <source>
        <dbReference type="ARBA" id="ARBA00022741"/>
    </source>
</evidence>
<evidence type="ECO:0000313" key="7">
    <source>
        <dbReference type="EMBL" id="QEG22664.1"/>
    </source>
</evidence>
<evidence type="ECO:0000259" key="6">
    <source>
        <dbReference type="Pfam" id="PF00294"/>
    </source>
</evidence>
<dbReference type="Pfam" id="PF00294">
    <property type="entry name" value="PfkB"/>
    <property type="match status" value="1"/>
</dbReference>
<dbReference type="AlphaFoldDB" id="A0A5B9P8I3"/>
<dbReference type="PANTHER" id="PTHR43085">
    <property type="entry name" value="HEXOKINASE FAMILY MEMBER"/>
    <property type="match status" value="1"/>
</dbReference>
<dbReference type="Gene3D" id="3.40.1190.20">
    <property type="match status" value="1"/>
</dbReference>
<dbReference type="Proteomes" id="UP000322214">
    <property type="component" value="Chromosome"/>
</dbReference>
<keyword evidence="5" id="KW-0067">ATP-binding</keyword>
<evidence type="ECO:0000256" key="5">
    <source>
        <dbReference type="ARBA" id="ARBA00022840"/>
    </source>
</evidence>
<dbReference type="PANTHER" id="PTHR43085:SF1">
    <property type="entry name" value="PSEUDOURIDINE KINASE-RELATED"/>
    <property type="match status" value="1"/>
</dbReference>
<dbReference type="GO" id="GO:0008673">
    <property type="term" value="F:2-dehydro-3-deoxygluconokinase activity"/>
    <property type="evidence" value="ECO:0007669"/>
    <property type="project" value="UniProtKB-EC"/>
</dbReference>
<dbReference type="EC" id="2.7.1.45" evidence="7"/>
<dbReference type="STRING" id="980251.GCA_001642875_02176"/>
<keyword evidence="2 7" id="KW-0808">Transferase</keyword>
<organism evidence="7 8">
    <name type="scientific">Mariniblastus fucicola</name>
    <dbReference type="NCBI Taxonomy" id="980251"/>
    <lineage>
        <taxon>Bacteria</taxon>
        <taxon>Pseudomonadati</taxon>
        <taxon>Planctomycetota</taxon>
        <taxon>Planctomycetia</taxon>
        <taxon>Pirellulales</taxon>
        <taxon>Pirellulaceae</taxon>
        <taxon>Mariniblastus</taxon>
    </lineage>
</organism>
<name>A0A5B9P8I3_9BACT</name>
<evidence type="ECO:0000256" key="1">
    <source>
        <dbReference type="ARBA" id="ARBA00010688"/>
    </source>
</evidence>
<dbReference type="EMBL" id="CP042912">
    <property type="protein sequence ID" value="QEG22664.1"/>
    <property type="molecule type" value="Genomic_DNA"/>
</dbReference>
<keyword evidence="3" id="KW-0547">Nucleotide-binding</keyword>
<evidence type="ECO:0000256" key="4">
    <source>
        <dbReference type="ARBA" id="ARBA00022777"/>
    </source>
</evidence>
<comment type="similarity">
    <text evidence="1">Belongs to the carbohydrate kinase PfkB family.</text>
</comment>
<dbReference type="RefSeq" id="WP_157665151.1">
    <property type="nucleotide sequence ID" value="NZ_CP042912.1"/>
</dbReference>
<accession>A0A5B9P8I3</accession>
<gene>
    <name evidence="7" type="primary">kdgK_2</name>
    <name evidence="7" type="ORF">MFFC18_25470</name>
</gene>